<evidence type="ECO:0000256" key="1">
    <source>
        <dbReference type="SAM" id="MobiDB-lite"/>
    </source>
</evidence>
<gene>
    <name evidence="2" type="ORF">AABB24_003176</name>
</gene>
<dbReference type="AlphaFoldDB" id="A0ABD2V631"/>
<protein>
    <submittedName>
        <fullName evidence="2">Uncharacterized protein</fullName>
    </submittedName>
</protein>
<dbReference type="PANTHER" id="PTHR34190">
    <property type="entry name" value="EXPRESSED PROTEIN"/>
    <property type="match status" value="1"/>
</dbReference>
<feature type="region of interest" description="Disordered" evidence="1">
    <location>
        <begin position="85"/>
        <end position="138"/>
    </location>
</feature>
<keyword evidence="3" id="KW-1185">Reference proteome</keyword>
<reference evidence="2 3" key="1">
    <citation type="submission" date="2024-05" db="EMBL/GenBank/DDBJ databases">
        <title>De novo assembly of an allotetraploid wild potato.</title>
        <authorList>
            <person name="Hosaka A.J."/>
        </authorList>
    </citation>
    <scope>NUCLEOTIDE SEQUENCE [LARGE SCALE GENOMIC DNA]</scope>
    <source>
        <tissue evidence="2">Young leaves</tissue>
    </source>
</reference>
<feature type="region of interest" description="Disordered" evidence="1">
    <location>
        <begin position="31"/>
        <end position="50"/>
    </location>
</feature>
<feature type="compositionally biased region" description="Basic and acidic residues" evidence="1">
    <location>
        <begin position="31"/>
        <end position="41"/>
    </location>
</feature>
<dbReference type="Proteomes" id="UP001627284">
    <property type="component" value="Unassembled WGS sequence"/>
</dbReference>
<accession>A0ABD2V631</accession>
<evidence type="ECO:0000313" key="3">
    <source>
        <dbReference type="Proteomes" id="UP001627284"/>
    </source>
</evidence>
<proteinExistence type="predicted"/>
<dbReference type="PANTHER" id="PTHR34190:SF10">
    <property type="entry name" value="TERNARY COMPLEX FACTOR MIP1 LEUCINE-ZIPPER DOMAIN-CONTAINING PROTEIN"/>
    <property type="match status" value="1"/>
</dbReference>
<evidence type="ECO:0000313" key="2">
    <source>
        <dbReference type="EMBL" id="KAL3376609.1"/>
    </source>
</evidence>
<dbReference type="EMBL" id="JBJKTR010000002">
    <property type="protein sequence ID" value="KAL3376609.1"/>
    <property type="molecule type" value="Genomic_DNA"/>
</dbReference>
<name>A0ABD2V631_9SOLN</name>
<organism evidence="2 3">
    <name type="scientific">Solanum stoloniferum</name>
    <dbReference type="NCBI Taxonomy" id="62892"/>
    <lineage>
        <taxon>Eukaryota</taxon>
        <taxon>Viridiplantae</taxon>
        <taxon>Streptophyta</taxon>
        <taxon>Embryophyta</taxon>
        <taxon>Tracheophyta</taxon>
        <taxon>Spermatophyta</taxon>
        <taxon>Magnoliopsida</taxon>
        <taxon>eudicotyledons</taxon>
        <taxon>Gunneridae</taxon>
        <taxon>Pentapetalae</taxon>
        <taxon>asterids</taxon>
        <taxon>lamiids</taxon>
        <taxon>Solanales</taxon>
        <taxon>Solanaceae</taxon>
        <taxon>Solanoideae</taxon>
        <taxon>Solaneae</taxon>
        <taxon>Solanum</taxon>
    </lineage>
</organism>
<feature type="compositionally biased region" description="Polar residues" evidence="1">
    <location>
        <begin position="120"/>
        <end position="129"/>
    </location>
</feature>
<feature type="compositionally biased region" description="Basic and acidic residues" evidence="1">
    <location>
        <begin position="102"/>
        <end position="112"/>
    </location>
</feature>
<comment type="caution">
    <text evidence="2">The sequence shown here is derived from an EMBL/GenBank/DDBJ whole genome shotgun (WGS) entry which is preliminary data.</text>
</comment>
<sequence length="157" mass="17741">MKDLDSKDLASSLPVLPRLDRLDFLLQVLEEKHGMSPKNEKGEEEEDSEYCRSTLSLSTALEEVHHKGTLVDRLTALENRVFKLSLEMEEGKTSRSSSSKSRNHDNEDEKANLKHKQLQEEASTVSLSSEKSDKVVGNAKMTKKKWRLGSLLRLGCN</sequence>